<dbReference type="RefSeq" id="WP_283868479.1">
    <property type="nucleotide sequence ID" value="NZ_CP126101.1"/>
</dbReference>
<evidence type="ECO:0000313" key="1">
    <source>
        <dbReference type="EMBL" id="WHY49747.1"/>
    </source>
</evidence>
<evidence type="ECO:0000313" key="2">
    <source>
        <dbReference type="Proteomes" id="UP001178322"/>
    </source>
</evidence>
<organism evidence="1 2">
    <name type="scientific">Lysinibacillus pakistanensis</name>
    <dbReference type="NCBI Taxonomy" id="759811"/>
    <lineage>
        <taxon>Bacteria</taxon>
        <taxon>Bacillati</taxon>
        <taxon>Bacillota</taxon>
        <taxon>Bacilli</taxon>
        <taxon>Bacillales</taxon>
        <taxon>Bacillaceae</taxon>
        <taxon>Lysinibacillus</taxon>
    </lineage>
</organism>
<accession>A0AAX3WTP7</accession>
<reference evidence="1" key="1">
    <citation type="submission" date="2023-05" db="EMBL/GenBank/DDBJ databases">
        <title>Comparative genomics of Bacillaceae isolates and their secondary metabolite potential.</title>
        <authorList>
            <person name="Song L."/>
            <person name="Nielsen L.J."/>
            <person name="Mohite O."/>
            <person name="Xu X."/>
            <person name="Weber T."/>
            <person name="Kovacs A.T."/>
        </authorList>
    </citation>
    <scope>NUCLEOTIDE SEQUENCE</scope>
    <source>
        <strain evidence="1">LY1</strain>
    </source>
</reference>
<proteinExistence type="predicted"/>
<protein>
    <submittedName>
        <fullName evidence="1">Uncharacterized protein</fullName>
    </submittedName>
</protein>
<gene>
    <name evidence="1" type="ORF">QNH24_15560</name>
</gene>
<sequence length="142" mass="16724">MSNPTDTATALRNYLWDIGGKGNIKNLYSRLYPRQLEKDKYPPLVENNILYTYTTEKSLLRGILNFLPTDREHLFIVYKYNNKIRLYLNIFGIIPAVIKTIENPSYFYPGPLPYKEIAYVVNPKEKKHIEIIIDDIKKWSPL</sequence>
<name>A0AAX3WTP7_9BACI</name>
<dbReference type="Proteomes" id="UP001178322">
    <property type="component" value="Chromosome"/>
</dbReference>
<dbReference type="AlphaFoldDB" id="A0AAX3WTP7"/>
<dbReference type="EMBL" id="CP126101">
    <property type="protein sequence ID" value="WHY49747.1"/>
    <property type="molecule type" value="Genomic_DNA"/>
</dbReference>